<name>A0A919E8C9_9PROT</name>
<gene>
    <name evidence="3" type="ORF">GCM10017044_16840</name>
</gene>
<feature type="compositionally biased region" description="Basic and acidic residues" evidence="1">
    <location>
        <begin position="46"/>
        <end position="64"/>
    </location>
</feature>
<dbReference type="RefSeq" id="WP_191251926.1">
    <property type="nucleotide sequence ID" value="NZ_BNCI01000002.1"/>
</dbReference>
<reference evidence="3" key="1">
    <citation type="journal article" date="2014" name="Int. J. Syst. Evol. Microbiol.">
        <title>Complete genome sequence of Corynebacterium casei LMG S-19264T (=DSM 44701T), isolated from a smear-ripened cheese.</title>
        <authorList>
            <consortium name="US DOE Joint Genome Institute (JGI-PGF)"/>
            <person name="Walter F."/>
            <person name="Albersmeier A."/>
            <person name="Kalinowski J."/>
            <person name="Ruckert C."/>
        </authorList>
    </citation>
    <scope>NUCLEOTIDE SEQUENCE</scope>
    <source>
        <strain evidence="3">KCTC 42590</strain>
    </source>
</reference>
<feature type="chain" id="PRO_5036881383" description="Lipoprotein" evidence="2">
    <location>
        <begin position="21"/>
        <end position="72"/>
    </location>
</feature>
<keyword evidence="4" id="KW-1185">Reference proteome</keyword>
<accession>A0A919E8C9</accession>
<keyword evidence="2" id="KW-0732">Signal</keyword>
<organism evidence="3 4">
    <name type="scientific">Kordiimonas sediminis</name>
    <dbReference type="NCBI Taxonomy" id="1735581"/>
    <lineage>
        <taxon>Bacteria</taxon>
        <taxon>Pseudomonadati</taxon>
        <taxon>Pseudomonadota</taxon>
        <taxon>Alphaproteobacteria</taxon>
        <taxon>Kordiimonadales</taxon>
        <taxon>Kordiimonadaceae</taxon>
        <taxon>Kordiimonas</taxon>
    </lineage>
</organism>
<dbReference type="PROSITE" id="PS51257">
    <property type="entry name" value="PROKAR_LIPOPROTEIN"/>
    <property type="match status" value="1"/>
</dbReference>
<comment type="caution">
    <text evidence="3">The sequence shown here is derived from an EMBL/GenBank/DDBJ whole genome shotgun (WGS) entry which is preliminary data.</text>
</comment>
<evidence type="ECO:0008006" key="5">
    <source>
        <dbReference type="Google" id="ProtNLM"/>
    </source>
</evidence>
<reference evidence="3" key="2">
    <citation type="submission" date="2020-09" db="EMBL/GenBank/DDBJ databases">
        <authorList>
            <person name="Sun Q."/>
            <person name="Kim S."/>
        </authorList>
    </citation>
    <scope>NUCLEOTIDE SEQUENCE</scope>
    <source>
        <strain evidence="3">KCTC 42590</strain>
    </source>
</reference>
<dbReference type="Proteomes" id="UP000630923">
    <property type="component" value="Unassembled WGS sequence"/>
</dbReference>
<evidence type="ECO:0000256" key="1">
    <source>
        <dbReference type="SAM" id="MobiDB-lite"/>
    </source>
</evidence>
<proteinExistence type="predicted"/>
<feature type="region of interest" description="Disordered" evidence="1">
    <location>
        <begin position="32"/>
        <end position="72"/>
    </location>
</feature>
<feature type="signal peptide" evidence="2">
    <location>
        <begin position="1"/>
        <end position="20"/>
    </location>
</feature>
<dbReference type="AlphaFoldDB" id="A0A919E8C9"/>
<evidence type="ECO:0000256" key="2">
    <source>
        <dbReference type="SAM" id="SignalP"/>
    </source>
</evidence>
<protein>
    <recommendedName>
        <fullName evidence="5">Lipoprotein</fullName>
    </recommendedName>
</protein>
<dbReference type="EMBL" id="BNCI01000002">
    <property type="protein sequence ID" value="GHF23059.1"/>
    <property type="molecule type" value="Genomic_DNA"/>
</dbReference>
<evidence type="ECO:0000313" key="4">
    <source>
        <dbReference type="Proteomes" id="UP000630923"/>
    </source>
</evidence>
<sequence length="72" mass="7553">MNKILALSLLLGLAACGDKADEIIFDTRLGPETKSQIAPLPSGLVGDKDNARHMSQEKKGKNLESTDGTGTA</sequence>
<evidence type="ECO:0000313" key="3">
    <source>
        <dbReference type="EMBL" id="GHF23059.1"/>
    </source>
</evidence>